<feature type="coiled-coil region" evidence="1">
    <location>
        <begin position="19"/>
        <end position="56"/>
    </location>
</feature>
<evidence type="ECO:0000313" key="3">
    <source>
        <dbReference type="Proteomes" id="UP000231414"/>
    </source>
</evidence>
<gene>
    <name evidence="2" type="ORF">COT52_01435</name>
</gene>
<reference evidence="3" key="1">
    <citation type="submission" date="2017-09" db="EMBL/GenBank/DDBJ databases">
        <title>Depth-based differentiation of microbial function through sediment-hosted aquifers and enrichment of novel symbionts in the deep terrestrial subsurface.</title>
        <authorList>
            <person name="Probst A.J."/>
            <person name="Ladd B."/>
            <person name="Jarett J.K."/>
            <person name="Geller-Mcgrath D.E."/>
            <person name="Sieber C.M.K."/>
            <person name="Emerson J.B."/>
            <person name="Anantharaman K."/>
            <person name="Thomas B.C."/>
            <person name="Malmstrom R."/>
            <person name="Stieglmeier M."/>
            <person name="Klingl A."/>
            <person name="Woyke T."/>
            <person name="Ryan C.M."/>
            <person name="Banfield J.F."/>
        </authorList>
    </citation>
    <scope>NUCLEOTIDE SEQUENCE [LARGE SCALE GENOMIC DNA]</scope>
</reference>
<name>A0A2H0X7J2_UNCKA</name>
<sequence>LEKVQSRSSFAKFFVGPNYGEINNAKKLLEQNQEQLQKLNQLRTQLANQSDQQELALQIAVLEQASAQIQSLIGEQFGGFSLFGWMFRFFAK</sequence>
<comment type="caution">
    <text evidence="2">The sequence shown here is derived from an EMBL/GenBank/DDBJ whole genome shotgun (WGS) entry which is preliminary data.</text>
</comment>
<evidence type="ECO:0000256" key="1">
    <source>
        <dbReference type="SAM" id="Coils"/>
    </source>
</evidence>
<dbReference type="AlphaFoldDB" id="A0A2H0X7J2"/>
<protein>
    <submittedName>
        <fullName evidence="2">Uncharacterized protein</fullName>
    </submittedName>
</protein>
<feature type="non-terminal residue" evidence="2">
    <location>
        <position position="1"/>
    </location>
</feature>
<proteinExistence type="predicted"/>
<accession>A0A2H0X7J2</accession>
<organism evidence="2 3">
    <name type="scientific">candidate division WWE3 bacterium CG08_land_8_20_14_0_20_43_13</name>
    <dbReference type="NCBI Taxonomy" id="1975087"/>
    <lineage>
        <taxon>Bacteria</taxon>
        <taxon>Katanobacteria</taxon>
    </lineage>
</organism>
<keyword evidence="1" id="KW-0175">Coiled coil</keyword>
<dbReference type="EMBL" id="PEYW01000020">
    <property type="protein sequence ID" value="PIS20896.1"/>
    <property type="molecule type" value="Genomic_DNA"/>
</dbReference>
<evidence type="ECO:0000313" key="2">
    <source>
        <dbReference type="EMBL" id="PIS20896.1"/>
    </source>
</evidence>
<dbReference type="Proteomes" id="UP000231414">
    <property type="component" value="Unassembled WGS sequence"/>
</dbReference>